<feature type="transmembrane region" description="Helical" evidence="3">
    <location>
        <begin position="45"/>
        <end position="69"/>
    </location>
</feature>
<dbReference type="Gene3D" id="1.20.1250.20">
    <property type="entry name" value="MFS general substrate transporter like domains"/>
    <property type="match status" value="1"/>
</dbReference>
<dbReference type="InterPro" id="IPR020846">
    <property type="entry name" value="MFS_dom"/>
</dbReference>
<dbReference type="CDD" id="cd17324">
    <property type="entry name" value="MFS_NepI_like"/>
    <property type="match status" value="1"/>
</dbReference>
<dbReference type="PROSITE" id="PS50850">
    <property type="entry name" value="MFS"/>
    <property type="match status" value="1"/>
</dbReference>
<feature type="transmembrane region" description="Helical" evidence="3">
    <location>
        <begin position="408"/>
        <end position="429"/>
    </location>
</feature>
<comment type="subcellular location">
    <subcellularLocation>
        <location evidence="1">Membrane</location>
        <topology evidence="1">Multi-pass membrane protein</topology>
    </subcellularLocation>
</comment>
<feature type="transmembrane region" description="Helical" evidence="3">
    <location>
        <begin position="263"/>
        <end position="281"/>
    </location>
</feature>
<keyword evidence="3" id="KW-0812">Transmembrane</keyword>
<gene>
    <name evidence="5" type="ORF">DFH08DRAFT_927163</name>
</gene>
<dbReference type="PANTHER" id="PTHR42910:SF1">
    <property type="entry name" value="MAJOR FACILITATOR SUPERFAMILY (MFS) PROFILE DOMAIN-CONTAINING PROTEIN"/>
    <property type="match status" value="1"/>
</dbReference>
<evidence type="ECO:0000259" key="4">
    <source>
        <dbReference type="PROSITE" id="PS50850"/>
    </source>
</evidence>
<dbReference type="SUPFAM" id="SSF103473">
    <property type="entry name" value="MFS general substrate transporter"/>
    <property type="match status" value="1"/>
</dbReference>
<dbReference type="Proteomes" id="UP001218218">
    <property type="component" value="Unassembled WGS sequence"/>
</dbReference>
<feature type="region of interest" description="Disordered" evidence="2">
    <location>
        <begin position="1"/>
        <end position="20"/>
    </location>
</feature>
<keyword evidence="6" id="KW-1185">Reference proteome</keyword>
<feature type="compositionally biased region" description="Basic and acidic residues" evidence="2">
    <location>
        <begin position="453"/>
        <end position="476"/>
    </location>
</feature>
<feature type="domain" description="Major facilitator superfamily (MFS) profile" evidence="4">
    <location>
        <begin position="45"/>
        <end position="435"/>
    </location>
</feature>
<feature type="transmembrane region" description="Helical" evidence="3">
    <location>
        <begin position="175"/>
        <end position="194"/>
    </location>
</feature>
<dbReference type="EMBL" id="JARIHO010000074">
    <property type="protein sequence ID" value="KAJ7311773.1"/>
    <property type="molecule type" value="Genomic_DNA"/>
</dbReference>
<feature type="transmembrane region" description="Helical" evidence="3">
    <location>
        <begin position="118"/>
        <end position="135"/>
    </location>
</feature>
<comment type="caution">
    <text evidence="5">The sequence shown here is derived from an EMBL/GenBank/DDBJ whole genome shotgun (WGS) entry which is preliminary data.</text>
</comment>
<sequence length="514" mass="54948">MDAKGLDVPSPDRSTCAEDDSSASFTHELIFLPIPKRLRYDPQKAFHFGLLMNLSLGFASTVTVANLNYCQPLLIDLAQDFGVSYSKVSRVPTLLQAGYAAGVILISPLGDLVRRRQLILLCLILSTAFTVGLSVTDSFIVFEALSFLVGVTSIITSIMQPLAADLAPPERRATAVSVVISGLLLGVLLARVLAGVLGQFASWRTAYYFGVGAQVFALVWLYLIIPDYPAKNAGTGLTYWGILWTMARFAVTEPALIQSCLVNFMMSAGFTSFWVTLTFLLGGPLYNYSTLDIGLFGLVGILGVLLGPLMGRLIDHLVPWYATLFAVVLLGVFNAVQMGAGGLSVAAVLVVAFGLNLFRQLVQASLATIVLSISAEARGRLNAVNVLSIFLGQVMGTPVGSQIYLQHGWRACAALSVGLSGAQIVVLLLRGPHCGRYAWVGWEGGWGARRRKGDAEKPGENSIREEVAPSDPEKAPETINIVGADEGEGGGGEAPRREDVNSVSASEQPEPQKR</sequence>
<feature type="transmembrane region" description="Helical" evidence="3">
    <location>
        <begin position="293"/>
        <end position="311"/>
    </location>
</feature>
<feature type="transmembrane region" description="Helical" evidence="3">
    <location>
        <begin position="343"/>
        <end position="362"/>
    </location>
</feature>
<dbReference type="GO" id="GO:0022857">
    <property type="term" value="F:transmembrane transporter activity"/>
    <property type="evidence" value="ECO:0007669"/>
    <property type="project" value="InterPro"/>
</dbReference>
<dbReference type="InterPro" id="IPR011701">
    <property type="entry name" value="MFS"/>
</dbReference>
<dbReference type="Pfam" id="PF07690">
    <property type="entry name" value="MFS_1"/>
    <property type="match status" value="1"/>
</dbReference>
<reference evidence="5" key="1">
    <citation type="submission" date="2023-03" db="EMBL/GenBank/DDBJ databases">
        <title>Massive genome expansion in bonnet fungi (Mycena s.s.) driven by repeated elements and novel gene families across ecological guilds.</title>
        <authorList>
            <consortium name="Lawrence Berkeley National Laboratory"/>
            <person name="Harder C.B."/>
            <person name="Miyauchi S."/>
            <person name="Viragh M."/>
            <person name="Kuo A."/>
            <person name="Thoen E."/>
            <person name="Andreopoulos B."/>
            <person name="Lu D."/>
            <person name="Skrede I."/>
            <person name="Drula E."/>
            <person name="Henrissat B."/>
            <person name="Morin E."/>
            <person name="Kohler A."/>
            <person name="Barry K."/>
            <person name="LaButti K."/>
            <person name="Morin E."/>
            <person name="Salamov A."/>
            <person name="Lipzen A."/>
            <person name="Mereny Z."/>
            <person name="Hegedus B."/>
            <person name="Baldrian P."/>
            <person name="Stursova M."/>
            <person name="Weitz H."/>
            <person name="Taylor A."/>
            <person name="Grigoriev I.V."/>
            <person name="Nagy L.G."/>
            <person name="Martin F."/>
            <person name="Kauserud H."/>
        </authorList>
    </citation>
    <scope>NUCLEOTIDE SEQUENCE</scope>
    <source>
        <strain evidence="5">CBHHK002</strain>
    </source>
</reference>
<evidence type="ECO:0000313" key="5">
    <source>
        <dbReference type="EMBL" id="KAJ7311773.1"/>
    </source>
</evidence>
<accession>A0AAD6Z903</accession>
<dbReference type="InterPro" id="IPR036259">
    <property type="entry name" value="MFS_trans_sf"/>
</dbReference>
<evidence type="ECO:0000256" key="1">
    <source>
        <dbReference type="ARBA" id="ARBA00004141"/>
    </source>
</evidence>
<keyword evidence="3" id="KW-1133">Transmembrane helix</keyword>
<dbReference type="AlphaFoldDB" id="A0AAD6Z903"/>
<dbReference type="PANTHER" id="PTHR42910">
    <property type="entry name" value="TRANSPORTER SCO4007-RELATED"/>
    <property type="match status" value="1"/>
</dbReference>
<feature type="compositionally biased region" description="Polar residues" evidence="2">
    <location>
        <begin position="501"/>
        <end position="514"/>
    </location>
</feature>
<dbReference type="GO" id="GO:0016020">
    <property type="term" value="C:membrane"/>
    <property type="evidence" value="ECO:0007669"/>
    <property type="project" value="UniProtKB-SubCell"/>
</dbReference>
<organism evidence="5 6">
    <name type="scientific">Mycena albidolilacea</name>
    <dbReference type="NCBI Taxonomy" id="1033008"/>
    <lineage>
        <taxon>Eukaryota</taxon>
        <taxon>Fungi</taxon>
        <taxon>Dikarya</taxon>
        <taxon>Basidiomycota</taxon>
        <taxon>Agaricomycotina</taxon>
        <taxon>Agaricomycetes</taxon>
        <taxon>Agaricomycetidae</taxon>
        <taxon>Agaricales</taxon>
        <taxon>Marasmiineae</taxon>
        <taxon>Mycenaceae</taxon>
        <taxon>Mycena</taxon>
    </lineage>
</organism>
<protein>
    <submittedName>
        <fullName evidence="5">Major facilitator superfamily domain-containing protein</fullName>
    </submittedName>
</protein>
<feature type="transmembrane region" description="Helical" evidence="3">
    <location>
        <begin position="237"/>
        <end position="257"/>
    </location>
</feature>
<evidence type="ECO:0000256" key="3">
    <source>
        <dbReference type="SAM" id="Phobius"/>
    </source>
</evidence>
<name>A0AAD6Z903_9AGAR</name>
<evidence type="ECO:0000313" key="6">
    <source>
        <dbReference type="Proteomes" id="UP001218218"/>
    </source>
</evidence>
<feature type="region of interest" description="Disordered" evidence="2">
    <location>
        <begin position="449"/>
        <end position="514"/>
    </location>
</feature>
<feature type="transmembrane region" description="Helical" evidence="3">
    <location>
        <begin position="89"/>
        <end position="106"/>
    </location>
</feature>
<proteinExistence type="predicted"/>
<keyword evidence="3" id="KW-0472">Membrane</keyword>
<evidence type="ECO:0000256" key="2">
    <source>
        <dbReference type="SAM" id="MobiDB-lite"/>
    </source>
</evidence>
<feature type="transmembrane region" description="Helical" evidence="3">
    <location>
        <begin position="206"/>
        <end position="225"/>
    </location>
</feature>
<feature type="transmembrane region" description="Helical" evidence="3">
    <location>
        <begin position="317"/>
        <end position="336"/>
    </location>
</feature>